<evidence type="ECO:0000313" key="2">
    <source>
        <dbReference type="Proteomes" id="UP000263094"/>
    </source>
</evidence>
<sequence>MGAPPEVAGGEGVVGVKAGMCSGSPYNKRAKAIKKTVKLKKDYYNASPTVISVSYGTTMGYYDKDTNSHGNVWHKVQYSNIQNDWCGWVSDNWVELYYP</sequence>
<gene>
    <name evidence="1" type="ORF">DY218_16885</name>
</gene>
<organism evidence="1 2">
    <name type="scientific">Streptomyces triticagri</name>
    <dbReference type="NCBI Taxonomy" id="2293568"/>
    <lineage>
        <taxon>Bacteria</taxon>
        <taxon>Bacillati</taxon>
        <taxon>Actinomycetota</taxon>
        <taxon>Actinomycetes</taxon>
        <taxon>Kitasatosporales</taxon>
        <taxon>Streptomycetaceae</taxon>
        <taxon>Streptomyces</taxon>
    </lineage>
</organism>
<dbReference type="EMBL" id="QUAK01000090">
    <property type="protein sequence ID" value="RFU85516.1"/>
    <property type="molecule type" value="Genomic_DNA"/>
</dbReference>
<accession>A0A372M3K3</accession>
<protein>
    <recommendedName>
        <fullName evidence="3">SH3 domain-containing protein</fullName>
    </recommendedName>
</protein>
<evidence type="ECO:0008006" key="3">
    <source>
        <dbReference type="Google" id="ProtNLM"/>
    </source>
</evidence>
<proteinExistence type="predicted"/>
<dbReference type="OrthoDB" id="4329232at2"/>
<dbReference type="AlphaFoldDB" id="A0A372M3K3"/>
<comment type="caution">
    <text evidence="1">The sequence shown here is derived from an EMBL/GenBank/DDBJ whole genome shotgun (WGS) entry which is preliminary data.</text>
</comment>
<evidence type="ECO:0000313" key="1">
    <source>
        <dbReference type="EMBL" id="RFU85516.1"/>
    </source>
</evidence>
<dbReference type="Proteomes" id="UP000263094">
    <property type="component" value="Unassembled WGS sequence"/>
</dbReference>
<reference evidence="1 2" key="1">
    <citation type="submission" date="2018-08" db="EMBL/GenBank/DDBJ databases">
        <title>Isolation, diversity and antifungal activity of Actinobacteria from wheat.</title>
        <authorList>
            <person name="Han C."/>
        </authorList>
    </citation>
    <scope>NUCLEOTIDE SEQUENCE [LARGE SCALE GENOMIC DNA]</scope>
    <source>
        <strain evidence="1 2">NEAU-YY421</strain>
    </source>
</reference>
<name>A0A372M3K3_9ACTN</name>
<keyword evidence="2" id="KW-1185">Reference proteome</keyword>
<dbReference type="RefSeq" id="WP_128556874.1">
    <property type="nucleotide sequence ID" value="NZ_QUAK01000090.1"/>
</dbReference>